<sequence>MKNETKQQPNVVSFRPASAELNQRLARIATRERRKPSQMARVLVEDGLARKEKELGLPPIGDELQVAAR</sequence>
<keyword evidence="2" id="KW-1185">Reference proteome</keyword>
<dbReference type="EMBL" id="JAPTGG010000005">
    <property type="protein sequence ID" value="MCZ0865108.1"/>
    <property type="molecule type" value="Genomic_DNA"/>
</dbReference>
<evidence type="ECO:0000313" key="2">
    <source>
        <dbReference type="Proteomes" id="UP001069090"/>
    </source>
</evidence>
<name>A0A9J6RL07_9GAMM</name>
<proteinExistence type="predicted"/>
<protein>
    <submittedName>
        <fullName evidence="1">Uncharacterized protein</fullName>
    </submittedName>
</protein>
<organism evidence="1 2">
    <name type="scientific">Dasania phycosphaerae</name>
    <dbReference type="NCBI Taxonomy" id="2950436"/>
    <lineage>
        <taxon>Bacteria</taxon>
        <taxon>Pseudomonadati</taxon>
        <taxon>Pseudomonadota</taxon>
        <taxon>Gammaproteobacteria</taxon>
        <taxon>Cellvibrionales</taxon>
        <taxon>Spongiibacteraceae</taxon>
        <taxon>Dasania</taxon>
    </lineage>
</organism>
<dbReference type="AlphaFoldDB" id="A0A9J6RL07"/>
<dbReference type="Proteomes" id="UP001069090">
    <property type="component" value="Unassembled WGS sequence"/>
</dbReference>
<accession>A0A9J6RL07</accession>
<comment type="caution">
    <text evidence="1">The sequence shown here is derived from an EMBL/GenBank/DDBJ whole genome shotgun (WGS) entry which is preliminary data.</text>
</comment>
<reference evidence="1 2" key="1">
    <citation type="submission" date="2022-12" db="EMBL/GenBank/DDBJ databases">
        <title>Dasania phycosphaerae sp. nov., isolated from particulate material of the south coast of Korea.</title>
        <authorList>
            <person name="Jiang Y."/>
        </authorList>
    </citation>
    <scope>NUCLEOTIDE SEQUENCE [LARGE SCALE GENOMIC DNA]</scope>
    <source>
        <strain evidence="1 2">GY-19</strain>
    </source>
</reference>
<evidence type="ECO:0000313" key="1">
    <source>
        <dbReference type="EMBL" id="MCZ0865108.1"/>
    </source>
</evidence>
<gene>
    <name evidence="1" type="ORF">O0V09_07855</name>
</gene>
<dbReference type="RefSeq" id="WP_258331259.1">
    <property type="nucleotide sequence ID" value="NZ_JAPTGG010000005.1"/>
</dbReference>